<name>A0AAD3XG61_NEPGR</name>
<evidence type="ECO:0000313" key="1">
    <source>
        <dbReference type="EMBL" id="GMH03327.1"/>
    </source>
</evidence>
<dbReference type="AlphaFoldDB" id="A0AAD3XG61"/>
<sequence>MVAHQSNSSFGLGIVEIASFLIPSAVEANFEVATFILSVVFVAALVEKPPVFVADVSSSEFFIEISEDIFQRHIAHALAVSRSII</sequence>
<gene>
    <name evidence="1" type="ORF">Nepgr_005166</name>
</gene>
<organism evidence="1 2">
    <name type="scientific">Nepenthes gracilis</name>
    <name type="common">Slender pitcher plant</name>
    <dbReference type="NCBI Taxonomy" id="150966"/>
    <lineage>
        <taxon>Eukaryota</taxon>
        <taxon>Viridiplantae</taxon>
        <taxon>Streptophyta</taxon>
        <taxon>Embryophyta</taxon>
        <taxon>Tracheophyta</taxon>
        <taxon>Spermatophyta</taxon>
        <taxon>Magnoliopsida</taxon>
        <taxon>eudicotyledons</taxon>
        <taxon>Gunneridae</taxon>
        <taxon>Pentapetalae</taxon>
        <taxon>Caryophyllales</taxon>
        <taxon>Nepenthaceae</taxon>
        <taxon>Nepenthes</taxon>
    </lineage>
</organism>
<reference evidence="1" key="1">
    <citation type="submission" date="2023-05" db="EMBL/GenBank/DDBJ databases">
        <title>Nepenthes gracilis genome sequencing.</title>
        <authorList>
            <person name="Fukushima K."/>
        </authorList>
    </citation>
    <scope>NUCLEOTIDE SEQUENCE</scope>
    <source>
        <strain evidence="1">SING2019-196</strain>
    </source>
</reference>
<protein>
    <submittedName>
        <fullName evidence="1">Uncharacterized protein</fullName>
    </submittedName>
</protein>
<accession>A0AAD3XG61</accession>
<dbReference type="Proteomes" id="UP001279734">
    <property type="component" value="Unassembled WGS sequence"/>
</dbReference>
<proteinExistence type="predicted"/>
<dbReference type="EMBL" id="BSYO01000004">
    <property type="protein sequence ID" value="GMH03327.1"/>
    <property type="molecule type" value="Genomic_DNA"/>
</dbReference>
<comment type="caution">
    <text evidence="1">The sequence shown here is derived from an EMBL/GenBank/DDBJ whole genome shotgun (WGS) entry which is preliminary data.</text>
</comment>
<keyword evidence="2" id="KW-1185">Reference proteome</keyword>
<evidence type="ECO:0000313" key="2">
    <source>
        <dbReference type="Proteomes" id="UP001279734"/>
    </source>
</evidence>